<dbReference type="Proteomes" id="UP001231189">
    <property type="component" value="Unassembled WGS sequence"/>
</dbReference>
<dbReference type="PANTHER" id="PTHR23155:SF1230">
    <property type="entry name" value="OS09G0517200 PROTEIN"/>
    <property type="match status" value="1"/>
</dbReference>
<dbReference type="Pfam" id="PF23598">
    <property type="entry name" value="LRR_14"/>
    <property type="match status" value="1"/>
</dbReference>
<keyword evidence="1" id="KW-0677">Repeat</keyword>
<sequence>MVIRYFLVIDDLQTQPHKWNAIKSAFPKEGADGRIIVTTRLASILDQCDGWPLALLDIAQLVKNSRENPLGADCQDACNKLGCHLDWLQTQDLETTRQVIIDSFNFNGENDGHRLKTCVLLASIYQKYHRTKWKRLLGRLLAEGESSTARGQFEELFNRGIIRPQGIRQNSDEFKTYQIGHVLLEFMICKQAYRNFITLIHNDEHISYGRKTDSAVRRLYLSGKTVNTRKMVTPESHKKHGLSSVRSLTIFDHDGDELVEFGKCKMLRVLDVENCNKVKDTDLQKICKLLYLKYLNLRGTNVKTLPRKASNLHNLQTLDMRETNVDIELPMEVLILRQLLHLFGRFKLPPKKRFIEGDALESLSIHFGDDSLDFLNSLEGPCALESIKLHGKLPRLPDFFFDGSHFQELQLSKTGLSCEDLSALQNLGSLLYLKLDEDSAIFVGGTFNFRPGGFGSLRRLCIQTPKLPEMDVKKGAMPALLSLELFSDDIQGLPVAAIKHIEKLSEVAIYTSVNAQTRKKWEDEAQKHKNRPAICVAQNTYGHKLLCVHSALKNGVQTGRPVNLVIIMYFFFDLLC</sequence>
<reference evidence="3" key="1">
    <citation type="submission" date="2023-07" db="EMBL/GenBank/DDBJ databases">
        <title>A chromosome-level genome assembly of Lolium multiflorum.</title>
        <authorList>
            <person name="Chen Y."/>
            <person name="Copetti D."/>
            <person name="Kolliker R."/>
            <person name="Studer B."/>
        </authorList>
    </citation>
    <scope>NUCLEOTIDE SEQUENCE</scope>
    <source>
        <strain evidence="3">02402/16</strain>
        <tissue evidence="3">Leaf</tissue>
    </source>
</reference>
<accession>A0AAD8W499</accession>
<dbReference type="SUPFAM" id="SSF52058">
    <property type="entry name" value="L domain-like"/>
    <property type="match status" value="1"/>
</dbReference>
<protein>
    <recommendedName>
        <fullName evidence="2">Disease resistance R13L4/SHOC-2-like LRR domain-containing protein</fullName>
    </recommendedName>
</protein>
<dbReference type="InterPro" id="IPR044974">
    <property type="entry name" value="Disease_R_plants"/>
</dbReference>
<organism evidence="3 4">
    <name type="scientific">Lolium multiflorum</name>
    <name type="common">Italian ryegrass</name>
    <name type="synonym">Lolium perenne subsp. multiflorum</name>
    <dbReference type="NCBI Taxonomy" id="4521"/>
    <lineage>
        <taxon>Eukaryota</taxon>
        <taxon>Viridiplantae</taxon>
        <taxon>Streptophyta</taxon>
        <taxon>Embryophyta</taxon>
        <taxon>Tracheophyta</taxon>
        <taxon>Spermatophyta</taxon>
        <taxon>Magnoliopsida</taxon>
        <taxon>Liliopsida</taxon>
        <taxon>Poales</taxon>
        <taxon>Poaceae</taxon>
        <taxon>BOP clade</taxon>
        <taxon>Pooideae</taxon>
        <taxon>Poodae</taxon>
        <taxon>Poeae</taxon>
        <taxon>Poeae Chloroplast Group 2 (Poeae type)</taxon>
        <taxon>Loliodinae</taxon>
        <taxon>Loliinae</taxon>
        <taxon>Lolium</taxon>
    </lineage>
</organism>
<evidence type="ECO:0000313" key="4">
    <source>
        <dbReference type="Proteomes" id="UP001231189"/>
    </source>
</evidence>
<dbReference type="AlphaFoldDB" id="A0AAD8W499"/>
<name>A0AAD8W499_LOLMU</name>
<keyword evidence="4" id="KW-1185">Reference proteome</keyword>
<evidence type="ECO:0000259" key="2">
    <source>
        <dbReference type="Pfam" id="PF23598"/>
    </source>
</evidence>
<dbReference type="GO" id="GO:0098542">
    <property type="term" value="P:defense response to other organism"/>
    <property type="evidence" value="ECO:0007669"/>
    <property type="project" value="TreeGrafter"/>
</dbReference>
<dbReference type="InterPro" id="IPR055414">
    <property type="entry name" value="LRR_R13L4/SHOC2-like"/>
</dbReference>
<evidence type="ECO:0000256" key="1">
    <source>
        <dbReference type="ARBA" id="ARBA00022737"/>
    </source>
</evidence>
<comment type="caution">
    <text evidence="3">The sequence shown here is derived from an EMBL/GenBank/DDBJ whole genome shotgun (WGS) entry which is preliminary data.</text>
</comment>
<gene>
    <name evidence="3" type="ORF">QYE76_006628</name>
</gene>
<dbReference type="PANTHER" id="PTHR23155">
    <property type="entry name" value="DISEASE RESISTANCE PROTEIN RP"/>
    <property type="match status" value="1"/>
</dbReference>
<proteinExistence type="predicted"/>
<dbReference type="Gene3D" id="3.80.10.10">
    <property type="entry name" value="Ribonuclease Inhibitor"/>
    <property type="match status" value="1"/>
</dbReference>
<evidence type="ECO:0000313" key="3">
    <source>
        <dbReference type="EMBL" id="KAK1632313.1"/>
    </source>
</evidence>
<dbReference type="EMBL" id="JAUUTY010000005">
    <property type="protein sequence ID" value="KAK1632313.1"/>
    <property type="molecule type" value="Genomic_DNA"/>
</dbReference>
<dbReference type="InterPro" id="IPR032675">
    <property type="entry name" value="LRR_dom_sf"/>
</dbReference>
<feature type="domain" description="Disease resistance R13L4/SHOC-2-like LRR" evidence="2">
    <location>
        <begin position="245"/>
        <end position="378"/>
    </location>
</feature>